<dbReference type="STRING" id="665126.ABB55_05575"/>
<evidence type="ECO:0000259" key="1">
    <source>
        <dbReference type="Pfam" id="PF13400"/>
    </source>
</evidence>
<dbReference type="RefSeq" id="WP_054357927.1">
    <property type="nucleotide sequence ID" value="NZ_LJYW01000001.1"/>
</dbReference>
<proteinExistence type="predicted"/>
<dbReference type="Pfam" id="PF13400">
    <property type="entry name" value="Tad"/>
    <property type="match status" value="1"/>
</dbReference>
<sequence length="415" mass="43208">MLSWRRLQRLFTDTGAATAPVIALLLPACLFAIGGAVNVSLTFAERARLQDVADSAATGAARELALARADTTRIVAIATAIARARLGDDPAWTVATKVIDRQTAVFVEISGAVSGTIPLPGGDGLWSVDVHSTARISAGPPICLVALDPKAPRTLYLEGSATLTASNCSVFSNSTSPQGLTSQQSASITSSLTCSAGGKVGTKINFTPEPLTDCPPVPDPLADRPAPADSACSVMNRVVSATLEILRPGTYCGGLKVTNGAIVLLSPGIYVMRDGPLVVDGGATLRGSYVGIYLRGSTSTLLFATASTIDLTAPKDGPMAGLLLFEDRAAPDLREHKIMSDNAHTLLGTIYIPKGRLIVDATKPIAVRSAYTIIVTRRMELYAGPNLVMNTDYGSTPIPVPQGVGNLGGKIWLEN</sequence>
<reference evidence="2 3" key="2">
    <citation type="submission" date="2015-10" db="EMBL/GenBank/DDBJ databases">
        <title>Draft Genome Sequence of Prosthecomicrobium hirschii ATCC 27832.</title>
        <authorList>
            <person name="Daniel J."/>
            <person name="Givan S.A."/>
            <person name="Brun Y.V."/>
            <person name="Brown P.J."/>
        </authorList>
    </citation>
    <scope>NUCLEOTIDE SEQUENCE [LARGE SCALE GENOMIC DNA]</scope>
    <source>
        <strain evidence="2 3">16</strain>
    </source>
</reference>
<evidence type="ECO:0000313" key="3">
    <source>
        <dbReference type="Proteomes" id="UP000048984"/>
    </source>
</evidence>
<reference evidence="2 3" key="1">
    <citation type="submission" date="2015-09" db="EMBL/GenBank/DDBJ databases">
        <authorList>
            <person name="Jackson K.R."/>
            <person name="Lunt B.L."/>
            <person name="Fisher J.N.B."/>
            <person name="Gardner A.V."/>
            <person name="Bailey M.E."/>
            <person name="Deus L.M."/>
            <person name="Earl A.S."/>
            <person name="Gibby P.D."/>
            <person name="Hartmann K.A."/>
            <person name="Liu J.E."/>
            <person name="Manci A.M."/>
            <person name="Nielsen D.A."/>
            <person name="Solomon M.B."/>
            <person name="Breakwell D.P."/>
            <person name="Burnett S.H."/>
            <person name="Grose J.H."/>
        </authorList>
    </citation>
    <scope>NUCLEOTIDE SEQUENCE [LARGE SCALE GENOMIC DNA]</scope>
    <source>
        <strain evidence="2 3">16</strain>
    </source>
</reference>
<comment type="caution">
    <text evidence="2">The sequence shown here is derived from an EMBL/GenBank/DDBJ whole genome shotgun (WGS) entry which is preliminary data.</text>
</comment>
<dbReference type="AlphaFoldDB" id="A0A0P6WB21"/>
<dbReference type="Proteomes" id="UP000048984">
    <property type="component" value="Unassembled WGS sequence"/>
</dbReference>
<dbReference type="EMBL" id="LJYW01000001">
    <property type="protein sequence ID" value="KPL51764.1"/>
    <property type="molecule type" value="Genomic_DNA"/>
</dbReference>
<protein>
    <recommendedName>
        <fullName evidence="1">Putative Flp pilus-assembly TadG-like N-terminal domain-containing protein</fullName>
    </recommendedName>
</protein>
<name>A0A0P6WB21_9HYPH</name>
<dbReference type="InterPro" id="IPR028087">
    <property type="entry name" value="Tad_N"/>
</dbReference>
<organism evidence="2 3">
    <name type="scientific">Prosthecodimorpha hirschii</name>
    <dbReference type="NCBI Taxonomy" id="665126"/>
    <lineage>
        <taxon>Bacteria</taxon>
        <taxon>Pseudomonadati</taxon>
        <taxon>Pseudomonadota</taxon>
        <taxon>Alphaproteobacteria</taxon>
        <taxon>Hyphomicrobiales</taxon>
        <taxon>Ancalomicrobiaceae</taxon>
        <taxon>Prosthecodimorpha</taxon>
    </lineage>
</organism>
<keyword evidence="3" id="KW-1185">Reference proteome</keyword>
<gene>
    <name evidence="2" type="ORF">ABB55_05575</name>
</gene>
<feature type="domain" description="Putative Flp pilus-assembly TadG-like N-terminal" evidence="1">
    <location>
        <begin position="15"/>
        <end position="62"/>
    </location>
</feature>
<evidence type="ECO:0000313" key="2">
    <source>
        <dbReference type="EMBL" id="KPL51764.1"/>
    </source>
</evidence>
<accession>A0A0P6WB21</accession>